<proteinExistence type="predicted"/>
<dbReference type="AlphaFoldDB" id="A0A0V0GN06"/>
<keyword evidence="1" id="KW-0732">Signal</keyword>
<feature type="chain" id="PRO_5006865450" evidence="1">
    <location>
        <begin position="23"/>
        <end position="65"/>
    </location>
</feature>
<sequence length="65" mass="7657">MMNKFFYTFLLLVINFRSFFFTFNNDVTHGSRPKALTGATNNSTFSLFWVFSTINFKVEDASYFD</sequence>
<feature type="signal peptide" evidence="1">
    <location>
        <begin position="1"/>
        <end position="22"/>
    </location>
</feature>
<organism evidence="2">
    <name type="scientific">Solanum chacoense</name>
    <name type="common">Chaco potato</name>
    <dbReference type="NCBI Taxonomy" id="4108"/>
    <lineage>
        <taxon>Eukaryota</taxon>
        <taxon>Viridiplantae</taxon>
        <taxon>Streptophyta</taxon>
        <taxon>Embryophyta</taxon>
        <taxon>Tracheophyta</taxon>
        <taxon>Spermatophyta</taxon>
        <taxon>Magnoliopsida</taxon>
        <taxon>eudicotyledons</taxon>
        <taxon>Gunneridae</taxon>
        <taxon>Pentapetalae</taxon>
        <taxon>asterids</taxon>
        <taxon>lamiids</taxon>
        <taxon>Solanales</taxon>
        <taxon>Solanaceae</taxon>
        <taxon>Solanoideae</taxon>
        <taxon>Solaneae</taxon>
        <taxon>Solanum</taxon>
    </lineage>
</organism>
<dbReference type="EMBL" id="GEDG01035611">
    <property type="protein sequence ID" value="JAP09127.1"/>
    <property type="molecule type" value="Transcribed_RNA"/>
</dbReference>
<evidence type="ECO:0000256" key="1">
    <source>
        <dbReference type="SAM" id="SignalP"/>
    </source>
</evidence>
<accession>A0A0V0GN06</accession>
<reference evidence="2" key="1">
    <citation type="submission" date="2015-12" db="EMBL/GenBank/DDBJ databases">
        <title>Gene expression during late stages of embryo sac development: a critical building block for successful pollen-pistil interactions.</title>
        <authorList>
            <person name="Liu Y."/>
            <person name="Joly V."/>
            <person name="Sabar M."/>
            <person name="Matton D.P."/>
        </authorList>
    </citation>
    <scope>NUCLEOTIDE SEQUENCE</scope>
</reference>
<name>A0A0V0GN06_SOLCH</name>
<protein>
    <submittedName>
        <fullName evidence="2">Putative ovule protein</fullName>
    </submittedName>
</protein>
<evidence type="ECO:0000313" key="2">
    <source>
        <dbReference type="EMBL" id="JAP09127.1"/>
    </source>
</evidence>